<feature type="transmembrane region" description="Helical" evidence="6">
    <location>
        <begin position="231"/>
        <end position="255"/>
    </location>
</feature>
<dbReference type="GO" id="GO:1990961">
    <property type="term" value="P:xenobiotic detoxification by transmembrane export across the plasma membrane"/>
    <property type="evidence" value="ECO:0007669"/>
    <property type="project" value="InterPro"/>
</dbReference>
<feature type="transmembrane region" description="Helical" evidence="6">
    <location>
        <begin position="126"/>
        <end position="147"/>
    </location>
</feature>
<accession>A0A6P4A8C9</accession>
<dbReference type="FunCoup" id="A0A6P4A8C9">
    <property type="interactions" value="10"/>
</dbReference>
<keyword evidence="5 6" id="KW-0472">Membrane</keyword>
<protein>
    <recommendedName>
        <fullName evidence="6">Protein DETOXIFICATION</fullName>
    </recommendedName>
    <alternativeName>
        <fullName evidence="6">Multidrug and toxic compound extrusion protein</fullName>
    </alternativeName>
</protein>
<evidence type="ECO:0000256" key="4">
    <source>
        <dbReference type="ARBA" id="ARBA00022989"/>
    </source>
</evidence>
<dbReference type="NCBIfam" id="TIGR00797">
    <property type="entry name" value="matE"/>
    <property type="match status" value="1"/>
</dbReference>
<feature type="transmembrane region" description="Helical" evidence="6">
    <location>
        <begin position="159"/>
        <end position="180"/>
    </location>
</feature>
<dbReference type="GO" id="GO:0015297">
    <property type="term" value="F:antiporter activity"/>
    <property type="evidence" value="ECO:0007669"/>
    <property type="project" value="InterPro"/>
</dbReference>
<evidence type="ECO:0000256" key="6">
    <source>
        <dbReference type="RuleBase" id="RU004914"/>
    </source>
</evidence>
<feature type="transmembrane region" description="Helical" evidence="6">
    <location>
        <begin position="267"/>
        <end position="289"/>
    </location>
</feature>
<keyword evidence="7" id="KW-1185">Reference proteome</keyword>
<dbReference type="InterPro" id="IPR045069">
    <property type="entry name" value="MATE_euk"/>
</dbReference>
<dbReference type="Pfam" id="PF01554">
    <property type="entry name" value="MatE"/>
    <property type="match status" value="2"/>
</dbReference>
<feature type="transmembrane region" description="Helical" evidence="6">
    <location>
        <begin position="414"/>
        <end position="438"/>
    </location>
</feature>
<evidence type="ECO:0000256" key="3">
    <source>
        <dbReference type="ARBA" id="ARBA00022692"/>
    </source>
</evidence>
<comment type="subcellular location">
    <subcellularLocation>
        <location evidence="1">Membrane</location>
        <topology evidence="1">Multi-pass membrane protein</topology>
    </subcellularLocation>
</comment>
<feature type="transmembrane region" description="Helical" evidence="6">
    <location>
        <begin position="341"/>
        <end position="365"/>
    </location>
</feature>
<proteinExistence type="inferred from homology"/>
<keyword evidence="4 6" id="KW-1133">Transmembrane helix</keyword>
<dbReference type="AlphaFoldDB" id="A0A6P4A8C9"/>
<name>A0A6P4A8C9_ZIZJJ</name>
<gene>
    <name evidence="8" type="primary">LOC107425228</name>
</gene>
<dbReference type="GeneID" id="107425228"/>
<feature type="transmembrane region" description="Helical" evidence="6">
    <location>
        <begin position="77"/>
        <end position="105"/>
    </location>
</feature>
<dbReference type="InterPro" id="IPR002528">
    <property type="entry name" value="MATE_fam"/>
</dbReference>
<dbReference type="RefSeq" id="XP_015890667.2">
    <property type="nucleotide sequence ID" value="XM_016035181.4"/>
</dbReference>
<evidence type="ECO:0000256" key="1">
    <source>
        <dbReference type="ARBA" id="ARBA00004141"/>
    </source>
</evidence>
<dbReference type="CDD" id="cd13132">
    <property type="entry name" value="MATE_eukaryotic"/>
    <property type="match status" value="1"/>
</dbReference>
<dbReference type="InParanoid" id="A0A6P4A8C9"/>
<evidence type="ECO:0000313" key="7">
    <source>
        <dbReference type="Proteomes" id="UP001652623"/>
    </source>
</evidence>
<feature type="transmembrane region" description="Helical" evidence="6">
    <location>
        <begin position="44"/>
        <end position="65"/>
    </location>
</feature>
<feature type="transmembrane region" description="Helical" evidence="6">
    <location>
        <begin position="385"/>
        <end position="407"/>
    </location>
</feature>
<organism evidence="7 8">
    <name type="scientific">Ziziphus jujuba</name>
    <name type="common">Chinese jujube</name>
    <name type="synonym">Ziziphus sativa</name>
    <dbReference type="NCBI Taxonomy" id="326968"/>
    <lineage>
        <taxon>Eukaryota</taxon>
        <taxon>Viridiplantae</taxon>
        <taxon>Streptophyta</taxon>
        <taxon>Embryophyta</taxon>
        <taxon>Tracheophyta</taxon>
        <taxon>Spermatophyta</taxon>
        <taxon>Magnoliopsida</taxon>
        <taxon>eudicotyledons</taxon>
        <taxon>Gunneridae</taxon>
        <taxon>Pentapetalae</taxon>
        <taxon>rosids</taxon>
        <taxon>fabids</taxon>
        <taxon>Rosales</taxon>
        <taxon>Rhamnaceae</taxon>
        <taxon>Paliureae</taxon>
        <taxon>Ziziphus</taxon>
    </lineage>
</organism>
<feature type="transmembrane region" description="Helical" evidence="6">
    <location>
        <begin position="444"/>
        <end position="465"/>
    </location>
</feature>
<dbReference type="GO" id="GO:0016020">
    <property type="term" value="C:membrane"/>
    <property type="evidence" value="ECO:0007669"/>
    <property type="project" value="UniProtKB-SubCell"/>
</dbReference>
<comment type="similarity">
    <text evidence="2 6">Belongs to the multi antimicrobial extrusion (MATE) (TC 2.A.66.1) family.</text>
</comment>
<feature type="transmembrane region" description="Helical" evidence="6">
    <location>
        <begin position="301"/>
        <end position="320"/>
    </location>
</feature>
<reference evidence="8" key="1">
    <citation type="submission" date="2025-08" db="UniProtKB">
        <authorList>
            <consortium name="RefSeq"/>
        </authorList>
    </citation>
    <scope>IDENTIFICATION</scope>
    <source>
        <tissue evidence="8">Seedling</tissue>
    </source>
</reference>
<dbReference type="SMR" id="A0A6P4A8C9"/>
<dbReference type="PANTHER" id="PTHR11206">
    <property type="entry name" value="MULTIDRUG RESISTANCE PROTEIN"/>
    <property type="match status" value="1"/>
</dbReference>
<feature type="transmembrane region" description="Helical" evidence="6">
    <location>
        <begin position="192"/>
        <end position="211"/>
    </location>
</feature>
<dbReference type="Proteomes" id="UP001652623">
    <property type="component" value="Chromosome 7"/>
</dbReference>
<evidence type="ECO:0000313" key="8">
    <source>
        <dbReference type="RefSeq" id="XP_015890667.2"/>
    </source>
</evidence>
<evidence type="ECO:0000256" key="2">
    <source>
        <dbReference type="ARBA" id="ARBA00010199"/>
    </source>
</evidence>
<sequence length="486" mass="53215">MAEEAKVPLLEELIASSSDVLKEEDKNGDYGNLSQKVRIESKKLWHIVGPTIFSRLASYSMFVITQAFAGHLKDHEFAAISIAFNVIAGFAFGLMLGMASALETLCGQAFGAKKYHMLGVYMQRSWVVLLLCCVLLLPLYLFASPVLELLGQPHDVAEISGLVAICMIPLHFSFAFQFPLQTFLQSQLKTMVIAWVSLAALVVHVIVSWLFVYKLELGVVGTAITLNFSWWVLVIGHLGYTVCGGCPLTWGGFSIEAFSGLWEFVKLSAASGVMLCLENWYYTILILMAGNLNNAEIAVDALSICMVINGWELMIPLAFFAGTGVRVANELGAGNGKGAKFATVVSVTTSIIIGIFFWFLIMIFHNEIALIFSSSKPVLQEVNRLSVLLALTILLNSVQPILSGVAVGSGWQSYVAYINLGCYYLIGVPLGYFMGWVFNLGVMGIWAGMIGGTAIQTLILIIITIRCDWEKEAENASLHLLKWENS</sequence>
<keyword evidence="3 6" id="KW-0812">Transmembrane</keyword>
<evidence type="ECO:0000256" key="5">
    <source>
        <dbReference type="ARBA" id="ARBA00023136"/>
    </source>
</evidence>
<dbReference type="KEGG" id="zju:107425228"/>
<dbReference type="GO" id="GO:0042910">
    <property type="term" value="F:xenobiotic transmembrane transporter activity"/>
    <property type="evidence" value="ECO:0007669"/>
    <property type="project" value="InterPro"/>
</dbReference>